<evidence type="ECO:0000313" key="2">
    <source>
        <dbReference type="Proteomes" id="UP000032434"/>
    </source>
</evidence>
<name>A0A061AH43_9MOLU</name>
<protein>
    <submittedName>
        <fullName evidence="1">Uncharacterized protein</fullName>
    </submittedName>
</protein>
<dbReference type="PATRIC" id="fig|35623.3.peg.194"/>
<dbReference type="AlphaFoldDB" id="A0A061AH43"/>
<evidence type="ECO:0000313" key="1">
    <source>
        <dbReference type="EMBL" id="CDR30267.1"/>
    </source>
</evidence>
<dbReference type="InParanoid" id="A0A061AH43"/>
<dbReference type="Proteomes" id="UP000032434">
    <property type="component" value="Chromosome 1"/>
</dbReference>
<dbReference type="HOGENOM" id="CLU_1902080_0_0_14"/>
<organism evidence="1 2">
    <name type="scientific">Acholeplasma oculi</name>
    <dbReference type="NCBI Taxonomy" id="35623"/>
    <lineage>
        <taxon>Bacteria</taxon>
        <taxon>Bacillati</taxon>
        <taxon>Mycoplasmatota</taxon>
        <taxon>Mollicutes</taxon>
        <taxon>Acholeplasmatales</taxon>
        <taxon>Acholeplasmataceae</taxon>
        <taxon>Acholeplasma</taxon>
    </lineage>
</organism>
<dbReference type="KEGG" id="aoc:Aocu_01940"/>
<dbReference type="EMBL" id="LK028559">
    <property type="protein sequence ID" value="CDR30267.1"/>
    <property type="molecule type" value="Genomic_DNA"/>
</dbReference>
<keyword evidence="2" id="KW-1185">Reference proteome</keyword>
<proteinExistence type="predicted"/>
<reference evidence="2" key="1">
    <citation type="submission" date="2014-05" db="EMBL/GenBank/DDBJ databases">
        <authorList>
            <person name="Kube M."/>
        </authorList>
    </citation>
    <scope>NUCLEOTIDE SEQUENCE [LARGE SCALE GENOMIC DNA]</scope>
</reference>
<accession>A0A061AH43</accession>
<dbReference type="STRING" id="35623.Aocu_01940"/>
<gene>
    <name evidence="1" type="ORF">Aocu_01940</name>
</gene>
<sequence>MNILKEKYIMLVKNLYKKIGEAKNWNYDKFITYGYENEYYIQVRQEGMFRVIDIFFQLEDDTQKLLQLDKEILKNKKVIKISNFQVNKNGIIIFPNEFFIVLNLNRLQNILDFVTVRLKELDFKPSLEFINDN</sequence>